<keyword evidence="2" id="KW-1185">Reference proteome</keyword>
<dbReference type="Pfam" id="PF04796">
    <property type="entry name" value="RepA_C"/>
    <property type="match status" value="1"/>
</dbReference>
<dbReference type="RefSeq" id="WP_183981645.1">
    <property type="nucleotide sequence ID" value="NZ_JACHEB010000020.1"/>
</dbReference>
<dbReference type="Proteomes" id="UP000535182">
    <property type="component" value="Unassembled WGS sequence"/>
</dbReference>
<dbReference type="AlphaFoldDB" id="A0A9X0QK11"/>
<protein>
    <recommendedName>
        <fullName evidence="3">Plasmid encoded RepA protein</fullName>
    </recommendedName>
</protein>
<evidence type="ECO:0000313" key="2">
    <source>
        <dbReference type="Proteomes" id="UP000535182"/>
    </source>
</evidence>
<comment type="caution">
    <text evidence="1">The sequence shown here is derived from an EMBL/GenBank/DDBJ whole genome shotgun (WGS) entry which is preliminary data.</text>
</comment>
<dbReference type="EMBL" id="JACHEB010000020">
    <property type="protein sequence ID" value="MBB5331872.1"/>
    <property type="molecule type" value="Genomic_DNA"/>
</dbReference>
<proteinExistence type="predicted"/>
<evidence type="ECO:0000313" key="1">
    <source>
        <dbReference type="EMBL" id="MBB5331872.1"/>
    </source>
</evidence>
<sequence>MKLLKMHGTNKDGDAVSLKRGDGSIMRRWVDVEAIFGPESEDPSYLHVVMAQCGLPYRDPKGLPFYKRSNGHAELAITPGLLWNPNTRQSELQGIPYGPKARLITLHLCTEAVLKRSPVISVKESMSAFMQDMGIAVSGGKTGSIGGFKEQLNRLSAARVQFFLHNEEKVLMVNPAPMIHKHELWFPKNPKQQTLWPSEVTLSSEFYDALIHHAVPLAPYAIRALQQSAMALDVYFWLAHRLCRIPHYQVSRISWFALQRQLGSEYVDPYKFRQDFREALAKVKVVYREAKVSFDSNGVLELRQSKPPVEKIISGDKIKAFN</sequence>
<name>A0A9X0QK11_9BACT</name>
<reference evidence="1 2" key="1">
    <citation type="submission" date="2020-08" db="EMBL/GenBank/DDBJ databases">
        <title>Genomic Encyclopedia of Type Strains, Phase IV (KMG-V): Genome sequencing to study the core and pangenomes of soil and plant-associated prokaryotes.</title>
        <authorList>
            <person name="Whitman W."/>
        </authorList>
    </citation>
    <scope>NUCLEOTIDE SEQUENCE [LARGE SCALE GENOMIC DNA]</scope>
    <source>
        <strain evidence="1 2">X5P2</strain>
    </source>
</reference>
<dbReference type="InterPro" id="IPR006881">
    <property type="entry name" value="RepA_C"/>
</dbReference>
<gene>
    <name evidence="1" type="ORF">HDF14_005524</name>
</gene>
<evidence type="ECO:0008006" key="3">
    <source>
        <dbReference type="Google" id="ProtNLM"/>
    </source>
</evidence>
<accession>A0A9X0QK11</accession>
<organism evidence="1 2">
    <name type="scientific">Tunturiibacter gelidiferens</name>
    <dbReference type="NCBI Taxonomy" id="3069689"/>
    <lineage>
        <taxon>Bacteria</taxon>
        <taxon>Pseudomonadati</taxon>
        <taxon>Acidobacteriota</taxon>
        <taxon>Terriglobia</taxon>
        <taxon>Terriglobales</taxon>
        <taxon>Acidobacteriaceae</taxon>
        <taxon>Tunturiibacter</taxon>
    </lineage>
</organism>